<dbReference type="PANTHER" id="PTHR35807">
    <property type="entry name" value="TRANSCRIPTIONAL REGULATOR REDD-RELATED"/>
    <property type="match status" value="1"/>
</dbReference>
<feature type="domain" description="OmpR/PhoB-type" evidence="6">
    <location>
        <begin position="1"/>
        <end position="98"/>
    </location>
</feature>
<dbReference type="Gene3D" id="3.40.50.300">
    <property type="entry name" value="P-loop containing nucleotide triphosphate hydrolases"/>
    <property type="match status" value="1"/>
</dbReference>
<dbReference type="SMART" id="SM00382">
    <property type="entry name" value="AAA"/>
    <property type="match status" value="1"/>
</dbReference>
<accession>A0ABT4AZT6</accession>
<dbReference type="Pfam" id="PF13191">
    <property type="entry name" value="AAA_16"/>
    <property type="match status" value="1"/>
</dbReference>
<feature type="DNA-binding region" description="OmpR/PhoB-type" evidence="5">
    <location>
        <begin position="1"/>
        <end position="98"/>
    </location>
</feature>
<keyword evidence="4" id="KW-0804">Transcription</keyword>
<dbReference type="InterPro" id="IPR041664">
    <property type="entry name" value="AAA_16"/>
</dbReference>
<keyword evidence="3 5" id="KW-0238">DNA-binding</keyword>
<dbReference type="Pfam" id="PF00486">
    <property type="entry name" value="Trans_reg_C"/>
    <property type="match status" value="1"/>
</dbReference>
<keyword evidence="8" id="KW-1185">Reference proteome</keyword>
<dbReference type="InterPro" id="IPR003593">
    <property type="entry name" value="AAA+_ATPase"/>
</dbReference>
<dbReference type="Pfam" id="PF03704">
    <property type="entry name" value="BTAD"/>
    <property type="match status" value="1"/>
</dbReference>
<dbReference type="SMART" id="SM00862">
    <property type="entry name" value="Trans_reg_C"/>
    <property type="match status" value="1"/>
</dbReference>
<dbReference type="InterPro" id="IPR027417">
    <property type="entry name" value="P-loop_NTPase"/>
</dbReference>
<dbReference type="EMBL" id="JAPNTZ010000004">
    <property type="protein sequence ID" value="MCY1139165.1"/>
    <property type="molecule type" value="Genomic_DNA"/>
</dbReference>
<dbReference type="Proteomes" id="UP001151002">
    <property type="component" value="Unassembled WGS sequence"/>
</dbReference>
<proteinExistence type="inferred from homology"/>
<organism evidence="7 8">
    <name type="scientific">Paractinoplanes pyxinae</name>
    <dbReference type="NCBI Taxonomy" id="2997416"/>
    <lineage>
        <taxon>Bacteria</taxon>
        <taxon>Bacillati</taxon>
        <taxon>Actinomycetota</taxon>
        <taxon>Actinomycetes</taxon>
        <taxon>Micromonosporales</taxon>
        <taxon>Micromonosporaceae</taxon>
        <taxon>Paractinoplanes</taxon>
    </lineage>
</organism>
<reference evidence="7" key="1">
    <citation type="submission" date="2022-11" db="EMBL/GenBank/DDBJ databases">
        <authorList>
            <person name="Somphong A."/>
            <person name="Phongsopitanun W."/>
        </authorList>
    </citation>
    <scope>NUCLEOTIDE SEQUENCE</scope>
    <source>
        <strain evidence="7">Pm04-4</strain>
    </source>
</reference>
<dbReference type="SMART" id="SM01043">
    <property type="entry name" value="BTAD"/>
    <property type="match status" value="1"/>
</dbReference>
<dbReference type="Gene3D" id="1.25.40.10">
    <property type="entry name" value="Tetratricopeptide repeat domain"/>
    <property type="match status" value="1"/>
</dbReference>
<dbReference type="InterPro" id="IPR016032">
    <property type="entry name" value="Sig_transdc_resp-reg_C-effctor"/>
</dbReference>
<comment type="caution">
    <text evidence="7">The sequence shown here is derived from an EMBL/GenBank/DDBJ whole genome shotgun (WGS) entry which is preliminary data.</text>
</comment>
<protein>
    <submittedName>
        <fullName evidence="7">BTAD domain-containing putative transcriptional regulator</fullName>
    </submittedName>
</protein>
<dbReference type="InterPro" id="IPR005158">
    <property type="entry name" value="BTAD"/>
</dbReference>
<dbReference type="CDD" id="cd15831">
    <property type="entry name" value="BTAD"/>
    <property type="match status" value="1"/>
</dbReference>
<evidence type="ECO:0000259" key="6">
    <source>
        <dbReference type="PROSITE" id="PS51755"/>
    </source>
</evidence>
<dbReference type="SUPFAM" id="SSF48452">
    <property type="entry name" value="TPR-like"/>
    <property type="match status" value="1"/>
</dbReference>
<dbReference type="InterPro" id="IPR001867">
    <property type="entry name" value="OmpR/PhoB-type_DNA-bd"/>
</dbReference>
<dbReference type="InterPro" id="IPR036388">
    <property type="entry name" value="WH-like_DNA-bd_sf"/>
</dbReference>
<dbReference type="InterPro" id="IPR051677">
    <property type="entry name" value="AfsR-DnrI-RedD_regulator"/>
</dbReference>
<evidence type="ECO:0000313" key="8">
    <source>
        <dbReference type="Proteomes" id="UP001151002"/>
    </source>
</evidence>
<dbReference type="PRINTS" id="PR00364">
    <property type="entry name" value="DISEASERSIST"/>
</dbReference>
<evidence type="ECO:0000256" key="1">
    <source>
        <dbReference type="ARBA" id="ARBA00005820"/>
    </source>
</evidence>
<gene>
    <name evidence="7" type="ORF">OWR29_14295</name>
</gene>
<sequence>MFLSVLGPLRATVRGAAADLGGPRQRAVLARLAVAGGEVVSADRLVDDLWGGADAPAKALATLQVHISHLRRALEPGRAPRTPATVLVSAPPGYALRLPPEAVDAWRFDALVRRSATAAPADQLRLLTDALECWQGDAYAEVAAEPWAVPEVARLAELRLLAVESRAEAQLALGRSAVVVAELERHLHDNPGREAAVRLLALALYRCGRQGDALAVLRRTRDHLADELGVDPGPVLRALESAILTQAPALLGEVAVPVLAAPATWGREAELATVAAAAEEAALHGARVVLIGGEAGAGKTTLAEAALAMLAEVGWQTRRGRCPEVSGAPPGWPWAEALNTTGLAGAESPNPFELGRSIAAALDTGRTAVLLDDVHRADDLTLQLLRQVVAQQAGRPLLVLVTYRTTDRGDELDATIGALLGATAAHLVLRGLAPAAVAELARRHGLAEAGPELLAMVAERTNGNPLFVRELARLIAAEGAGAAGSGIPAGVREVLRRRIARLPDAVATTLRQVAVLGREADLDVLAAVAGREPDDLLDSLEAAVLAGLLDEPAPGQVRFTHALVRDTLYEDTPLLRRARLHTRALETLDGQADAATLARHAAAAAGPATASEAVPYAVNAARAAERAGSWREAAGEWRQALRLRQLAGTRATGPAVELLAPAVTAHARAGDFVRARSIYLNALAAHDDTELLVAWDAPLIWTTRDGREPSAAAVAAIEARLTGDLPDDLRVRLLLALFRELEGYDEAEAQRVSAGALTLARGVDDARLLCAALNVRAYAALGPDLREERRAVAEEYLACAVAAGQIDHEAVAHWLLFLDSAAHTELDRARAEMELAVARSTTGQLGSLLAVVGIFTALLELLAGRVDEALDRYEEVSRRLAEHGALNGAAMATVGRVGAAVARGDFAPLRDELTAVEAVYPGRVSDPLVLALLDAGDPEVARQVWAGRRPIDRNYYWLGFTTLRAHAAARLGDVETGASLLAELLPFAGRVAGLDSGTLYAGPVDAALHALTGDPAYAKSAAALTESLRTPGSRGA</sequence>
<keyword evidence="2" id="KW-0805">Transcription regulation</keyword>
<evidence type="ECO:0000313" key="7">
    <source>
        <dbReference type="EMBL" id="MCY1139165.1"/>
    </source>
</evidence>
<dbReference type="RefSeq" id="WP_267563241.1">
    <property type="nucleotide sequence ID" value="NZ_JAPNTZ010000004.1"/>
</dbReference>
<evidence type="ECO:0000256" key="4">
    <source>
        <dbReference type="ARBA" id="ARBA00023163"/>
    </source>
</evidence>
<dbReference type="PANTHER" id="PTHR35807:SF1">
    <property type="entry name" value="TRANSCRIPTIONAL REGULATOR REDD"/>
    <property type="match status" value="1"/>
</dbReference>
<dbReference type="Gene3D" id="1.10.10.10">
    <property type="entry name" value="Winged helix-like DNA-binding domain superfamily/Winged helix DNA-binding domain"/>
    <property type="match status" value="1"/>
</dbReference>
<comment type="similarity">
    <text evidence="1">Belongs to the AfsR/DnrI/RedD regulatory family.</text>
</comment>
<dbReference type="SUPFAM" id="SSF52540">
    <property type="entry name" value="P-loop containing nucleoside triphosphate hydrolases"/>
    <property type="match status" value="1"/>
</dbReference>
<evidence type="ECO:0000256" key="2">
    <source>
        <dbReference type="ARBA" id="ARBA00023015"/>
    </source>
</evidence>
<dbReference type="InterPro" id="IPR011990">
    <property type="entry name" value="TPR-like_helical_dom_sf"/>
</dbReference>
<name>A0ABT4AZT6_9ACTN</name>
<dbReference type="SUPFAM" id="SSF46894">
    <property type="entry name" value="C-terminal effector domain of the bipartite response regulators"/>
    <property type="match status" value="1"/>
</dbReference>
<dbReference type="PROSITE" id="PS51755">
    <property type="entry name" value="OMPR_PHOB"/>
    <property type="match status" value="1"/>
</dbReference>
<evidence type="ECO:0000256" key="3">
    <source>
        <dbReference type="ARBA" id="ARBA00023125"/>
    </source>
</evidence>
<evidence type="ECO:0000256" key="5">
    <source>
        <dbReference type="PROSITE-ProRule" id="PRU01091"/>
    </source>
</evidence>